<sequence length="84" mass="9287">MEKPTILMYLYQLATPTCTNLKAIGAWELVYIKHYPAMVFNGNQNQKLFRAVSSSPLPVSSLTSIHRREVGNGERNAHGAAGII</sequence>
<accession>A0ABR2F0D7</accession>
<protein>
    <submittedName>
        <fullName evidence="1">Uncharacterized protein</fullName>
    </submittedName>
</protein>
<organism evidence="1 2">
    <name type="scientific">Hibiscus sabdariffa</name>
    <name type="common">roselle</name>
    <dbReference type="NCBI Taxonomy" id="183260"/>
    <lineage>
        <taxon>Eukaryota</taxon>
        <taxon>Viridiplantae</taxon>
        <taxon>Streptophyta</taxon>
        <taxon>Embryophyta</taxon>
        <taxon>Tracheophyta</taxon>
        <taxon>Spermatophyta</taxon>
        <taxon>Magnoliopsida</taxon>
        <taxon>eudicotyledons</taxon>
        <taxon>Gunneridae</taxon>
        <taxon>Pentapetalae</taxon>
        <taxon>rosids</taxon>
        <taxon>malvids</taxon>
        <taxon>Malvales</taxon>
        <taxon>Malvaceae</taxon>
        <taxon>Malvoideae</taxon>
        <taxon>Hibiscus</taxon>
    </lineage>
</organism>
<keyword evidence="2" id="KW-1185">Reference proteome</keyword>
<comment type="caution">
    <text evidence="1">The sequence shown here is derived from an EMBL/GenBank/DDBJ whole genome shotgun (WGS) entry which is preliminary data.</text>
</comment>
<evidence type="ECO:0000313" key="1">
    <source>
        <dbReference type="EMBL" id="KAK8568387.1"/>
    </source>
</evidence>
<evidence type="ECO:0000313" key="2">
    <source>
        <dbReference type="Proteomes" id="UP001472677"/>
    </source>
</evidence>
<name>A0ABR2F0D7_9ROSI</name>
<gene>
    <name evidence="1" type="ORF">V6N12_006940</name>
</gene>
<reference evidence="1 2" key="1">
    <citation type="journal article" date="2024" name="G3 (Bethesda)">
        <title>Genome assembly of Hibiscus sabdariffa L. provides insights into metabolisms of medicinal natural products.</title>
        <authorList>
            <person name="Kim T."/>
        </authorList>
    </citation>
    <scope>NUCLEOTIDE SEQUENCE [LARGE SCALE GENOMIC DNA]</scope>
    <source>
        <strain evidence="1">TK-2024</strain>
        <tissue evidence="1">Old leaves</tissue>
    </source>
</reference>
<proteinExistence type="predicted"/>
<dbReference type="Proteomes" id="UP001472677">
    <property type="component" value="Unassembled WGS sequence"/>
</dbReference>
<dbReference type="EMBL" id="JBBPBM010000009">
    <property type="protein sequence ID" value="KAK8568387.1"/>
    <property type="molecule type" value="Genomic_DNA"/>
</dbReference>